<dbReference type="SUPFAM" id="SSF52016">
    <property type="entry name" value="LeuD/IlvD-like"/>
    <property type="match status" value="1"/>
</dbReference>
<evidence type="ECO:0000256" key="1">
    <source>
        <dbReference type="ARBA" id="ARBA00000491"/>
    </source>
</evidence>
<comment type="function">
    <text evidence="2">Catalyzes the isomerization between 2-isopropylmalate and 3-isopropylmalate, via the formation of 2-isopropylmaleate.</text>
</comment>
<gene>
    <name evidence="8" type="ORF">SAMN04488087_1025</name>
</gene>
<dbReference type="GO" id="GO:0003861">
    <property type="term" value="F:3-isopropylmalate dehydratase activity"/>
    <property type="evidence" value="ECO:0007669"/>
    <property type="project" value="UniProtKB-EC"/>
</dbReference>
<evidence type="ECO:0000256" key="5">
    <source>
        <dbReference type="ARBA" id="ARBA00011998"/>
    </source>
</evidence>
<dbReference type="InterPro" id="IPR033940">
    <property type="entry name" value="IPMI_Swivel"/>
</dbReference>
<dbReference type="OrthoDB" id="9777465at2"/>
<comment type="subunit">
    <text evidence="4">Heterodimer of LeuC and LeuD.</text>
</comment>
<dbReference type="STRING" id="633813.SAMN04488087_1025"/>
<evidence type="ECO:0000256" key="4">
    <source>
        <dbReference type="ARBA" id="ARBA00011271"/>
    </source>
</evidence>
<evidence type="ECO:0000313" key="9">
    <source>
        <dbReference type="Proteomes" id="UP000185812"/>
    </source>
</evidence>
<dbReference type="InterPro" id="IPR050075">
    <property type="entry name" value="LeuD"/>
</dbReference>
<dbReference type="PANTHER" id="PTHR43345:SF2">
    <property type="entry name" value="3-ISOPROPYLMALATE DEHYDRATASE SMALL SUBUNIT 1"/>
    <property type="match status" value="1"/>
</dbReference>
<evidence type="ECO:0000313" key="8">
    <source>
        <dbReference type="EMBL" id="SHK38107.1"/>
    </source>
</evidence>
<reference evidence="9" key="1">
    <citation type="submission" date="2016-11" db="EMBL/GenBank/DDBJ databases">
        <authorList>
            <person name="Varghese N."/>
            <person name="Submissions S."/>
        </authorList>
    </citation>
    <scope>NUCLEOTIDE SEQUENCE [LARGE SCALE GENOMIC DNA]</scope>
    <source>
        <strain evidence="9">DSM 22212</strain>
    </source>
</reference>
<dbReference type="RefSeq" id="WP_072714874.1">
    <property type="nucleotide sequence ID" value="NZ_FRAU01000002.1"/>
</dbReference>
<dbReference type="CDD" id="cd01577">
    <property type="entry name" value="IPMI_Swivel"/>
    <property type="match status" value="1"/>
</dbReference>
<accession>A0A1M6S0J3</accession>
<feature type="domain" description="Aconitase A/isopropylmalate dehydratase small subunit swivel" evidence="7">
    <location>
        <begin position="68"/>
        <end position="121"/>
    </location>
</feature>
<evidence type="ECO:0000256" key="2">
    <source>
        <dbReference type="ARBA" id="ARBA00002695"/>
    </source>
</evidence>
<dbReference type="Proteomes" id="UP000185812">
    <property type="component" value="Unassembled WGS sequence"/>
</dbReference>
<organism evidence="8 9">
    <name type="scientific">Rhodothermus profundi</name>
    <dbReference type="NCBI Taxonomy" id="633813"/>
    <lineage>
        <taxon>Bacteria</taxon>
        <taxon>Pseudomonadati</taxon>
        <taxon>Rhodothermota</taxon>
        <taxon>Rhodothermia</taxon>
        <taxon>Rhodothermales</taxon>
        <taxon>Rhodothermaceae</taxon>
        <taxon>Rhodothermus</taxon>
    </lineage>
</organism>
<name>A0A1M6S0J3_9BACT</name>
<comment type="catalytic activity">
    <reaction evidence="1">
        <text>(2R,3S)-3-isopropylmalate = (2S)-2-isopropylmalate</text>
        <dbReference type="Rhea" id="RHEA:32287"/>
        <dbReference type="ChEBI" id="CHEBI:1178"/>
        <dbReference type="ChEBI" id="CHEBI:35121"/>
        <dbReference type="EC" id="4.2.1.33"/>
    </reaction>
</comment>
<comment type="pathway">
    <text evidence="3">Amino-acid biosynthesis; L-leucine biosynthesis; L-leucine from 3-methyl-2-oxobutanoate: step 2/4.</text>
</comment>
<dbReference type="PANTHER" id="PTHR43345">
    <property type="entry name" value="3-ISOPROPYLMALATE DEHYDRATASE SMALL SUBUNIT 2-RELATED-RELATED"/>
    <property type="match status" value="1"/>
</dbReference>
<keyword evidence="6" id="KW-0456">Lyase</keyword>
<dbReference type="Pfam" id="PF00694">
    <property type="entry name" value="Aconitase_C"/>
    <property type="match status" value="1"/>
</dbReference>
<dbReference type="EC" id="4.2.1.33" evidence="5"/>
<dbReference type="InterPro" id="IPR000573">
    <property type="entry name" value="AconitaseA/IPMdHydase_ssu_swvl"/>
</dbReference>
<dbReference type="InterPro" id="IPR015928">
    <property type="entry name" value="Aconitase/3IPM_dehydase_swvl"/>
</dbReference>
<evidence type="ECO:0000256" key="6">
    <source>
        <dbReference type="ARBA" id="ARBA00023239"/>
    </source>
</evidence>
<keyword evidence="9" id="KW-1185">Reference proteome</keyword>
<evidence type="ECO:0000256" key="3">
    <source>
        <dbReference type="ARBA" id="ARBA00004729"/>
    </source>
</evidence>
<dbReference type="Gene3D" id="3.20.19.10">
    <property type="entry name" value="Aconitase, domain 4"/>
    <property type="match status" value="1"/>
</dbReference>
<dbReference type="EMBL" id="FRAU01000002">
    <property type="protein sequence ID" value="SHK38107.1"/>
    <property type="molecule type" value="Genomic_DNA"/>
</dbReference>
<proteinExistence type="predicted"/>
<evidence type="ECO:0000259" key="7">
    <source>
        <dbReference type="Pfam" id="PF00694"/>
    </source>
</evidence>
<dbReference type="AlphaFoldDB" id="A0A1M6S0J3"/>
<sequence>MKDVIRGLAYVVGDSIDTDQIIPAQHLVYSLTRPEERRLYGRYALSGVPAEGQGLPYGGIPFTEPDAYRSRFKIVVAGKNFGCGSSREHAPFALREAGCEAVIAESYARIFYRNAIDGGFLVPFETPVRLIDKIRTGDELEIDTRLARLLNRTTGEEFLLHPLGEVAEILRAGNLFEYARKAGLIPTTPSESP</sequence>
<protein>
    <recommendedName>
        <fullName evidence="5">3-isopropylmalate dehydratase</fullName>
        <ecNumber evidence="5">4.2.1.33</ecNumber>
    </recommendedName>
</protein>